<dbReference type="InterPro" id="IPR024084">
    <property type="entry name" value="IsoPropMal-DH-like_dom"/>
</dbReference>
<keyword evidence="4 8" id="KW-0560">Oxidoreductase</keyword>
<dbReference type="Proteomes" id="UP000680185">
    <property type="component" value="Unassembled WGS sequence"/>
</dbReference>
<comment type="cofactor">
    <cofactor evidence="1">
        <name>Mn(2+)</name>
        <dbReference type="ChEBI" id="CHEBI:29035"/>
    </cofactor>
</comment>
<reference evidence="8" key="2">
    <citation type="submission" date="2021-05" db="EMBL/GenBank/DDBJ databases">
        <title>Protein family content uncovers lineage relationships and bacterial pathway maintenance mechanisms in DPANN archaea.</title>
        <authorList>
            <person name="Castelle C.J."/>
            <person name="Meheust R."/>
            <person name="Jaffe A.L."/>
            <person name="Seitz K."/>
            <person name="Gong X."/>
            <person name="Baker B.J."/>
            <person name="Banfield J.F."/>
        </authorList>
    </citation>
    <scope>NUCLEOTIDE SEQUENCE</scope>
    <source>
        <strain evidence="8">RIFCSPLOWO2_01_FULL_43_13</strain>
    </source>
</reference>
<evidence type="ECO:0000256" key="3">
    <source>
        <dbReference type="ARBA" id="ARBA00022723"/>
    </source>
</evidence>
<keyword evidence="3" id="KW-0479">Metal-binding</keyword>
<comment type="cofactor">
    <cofactor evidence="2">
        <name>Mg(2+)</name>
        <dbReference type="ChEBI" id="CHEBI:18420"/>
    </cofactor>
</comment>
<keyword evidence="5" id="KW-0520">NAD</keyword>
<evidence type="ECO:0000256" key="1">
    <source>
        <dbReference type="ARBA" id="ARBA00001936"/>
    </source>
</evidence>
<evidence type="ECO:0000256" key="2">
    <source>
        <dbReference type="ARBA" id="ARBA00001946"/>
    </source>
</evidence>
<keyword evidence="6" id="KW-0464">Manganese</keyword>
<dbReference type="AlphaFoldDB" id="A0A8T4KVV1"/>
<comment type="caution">
    <text evidence="8">The sequence shown here is derived from an EMBL/GenBank/DDBJ whole genome shotgun (WGS) entry which is preliminary data.</text>
</comment>
<sequence length="374" mass="41962">MGEFHNIGVIAGDLNGVTVTNAAIKLSEALKPVLKKPIKHSMLPYNADYFVKNNVKELGVAELKHLKEFDQLFLGAIGDPTKVKPGVVELGILLKVRQAFDQYVNLRPVILPEGVASVLVGKSSKDINFEICRENSEGLYVDAGWIEKKDTPEEAGFQIMKCTYKGVKRLAEFAVKRAIARKKGQKPLIHFVFKNNVLTYAASPWNRVFAEFSERKDIETRYMHVDNFGMQMLVKPEQFDVVITENMFGDIMTDIGAILQGGIGSAVSGNINPTGEFPSMFEPIHGSAPDKWYDLDEKGNYIPETFNAKKVQQIRPEAAFFAYAMMLEQMHEEKAAELMNQAGLANIRDPKYKEKTLDELTEQACEFCKQKVKA</sequence>
<dbReference type="EC" id="1.1.1.85" evidence="8"/>
<dbReference type="SMART" id="SM01329">
    <property type="entry name" value="Iso_dh"/>
    <property type="match status" value="1"/>
</dbReference>
<evidence type="ECO:0000256" key="4">
    <source>
        <dbReference type="ARBA" id="ARBA00023002"/>
    </source>
</evidence>
<feature type="domain" description="Isopropylmalate dehydrogenase-like" evidence="7">
    <location>
        <begin position="6"/>
        <end position="364"/>
    </location>
</feature>
<organism evidence="8 9">
    <name type="scientific">Candidatus Iainarchaeum sp</name>
    <dbReference type="NCBI Taxonomy" id="3101447"/>
    <lineage>
        <taxon>Archaea</taxon>
        <taxon>Candidatus Iainarchaeota</taxon>
        <taxon>Candidatus Iainarchaeia</taxon>
        <taxon>Candidatus Iainarchaeales</taxon>
        <taxon>Candidatus Iainarchaeaceae</taxon>
        <taxon>Candidatus Iainarchaeum</taxon>
    </lineage>
</organism>
<evidence type="ECO:0000259" key="7">
    <source>
        <dbReference type="SMART" id="SM01329"/>
    </source>
</evidence>
<evidence type="ECO:0000256" key="5">
    <source>
        <dbReference type="ARBA" id="ARBA00023027"/>
    </source>
</evidence>
<accession>A0A8T4KVV1</accession>
<evidence type="ECO:0000313" key="9">
    <source>
        <dbReference type="Proteomes" id="UP000680185"/>
    </source>
</evidence>
<name>A0A8T4KVV1_9ARCH</name>
<dbReference type="PANTHER" id="PTHR43275:SF1">
    <property type="entry name" value="D-MALATE DEHYDROGENASE [DECARBOXYLATING]"/>
    <property type="match status" value="1"/>
</dbReference>
<gene>
    <name evidence="8" type="ORF">J4478_01810</name>
</gene>
<dbReference type="SUPFAM" id="SSF53659">
    <property type="entry name" value="Isocitrate/Isopropylmalate dehydrogenase-like"/>
    <property type="match status" value="1"/>
</dbReference>
<dbReference type="InterPro" id="IPR050501">
    <property type="entry name" value="ICDH/IPMDH"/>
</dbReference>
<reference evidence="8" key="1">
    <citation type="submission" date="2021-03" db="EMBL/GenBank/DDBJ databases">
        <authorList>
            <person name="Jaffe A."/>
        </authorList>
    </citation>
    <scope>NUCLEOTIDE SEQUENCE</scope>
    <source>
        <strain evidence="8">RIFCSPLOWO2_01_FULL_43_13</strain>
    </source>
</reference>
<evidence type="ECO:0000256" key="6">
    <source>
        <dbReference type="ARBA" id="ARBA00023211"/>
    </source>
</evidence>
<dbReference type="Gene3D" id="3.40.718.10">
    <property type="entry name" value="Isopropylmalate Dehydrogenase"/>
    <property type="match status" value="1"/>
</dbReference>
<dbReference type="PANTHER" id="PTHR43275">
    <property type="entry name" value="D-MALATE DEHYDROGENASE [DECARBOXYLATING]"/>
    <property type="match status" value="1"/>
</dbReference>
<dbReference type="GO" id="GO:0003862">
    <property type="term" value="F:3-isopropylmalate dehydrogenase activity"/>
    <property type="evidence" value="ECO:0007669"/>
    <property type="project" value="UniProtKB-EC"/>
</dbReference>
<dbReference type="Pfam" id="PF00180">
    <property type="entry name" value="Iso_dh"/>
    <property type="match status" value="1"/>
</dbReference>
<evidence type="ECO:0000313" key="8">
    <source>
        <dbReference type="EMBL" id="MBS3058114.1"/>
    </source>
</evidence>
<dbReference type="EMBL" id="JAGVWB010000011">
    <property type="protein sequence ID" value="MBS3058114.1"/>
    <property type="molecule type" value="Genomic_DNA"/>
</dbReference>
<proteinExistence type="predicted"/>
<dbReference type="GO" id="GO:0046872">
    <property type="term" value="F:metal ion binding"/>
    <property type="evidence" value="ECO:0007669"/>
    <property type="project" value="UniProtKB-KW"/>
</dbReference>
<protein>
    <submittedName>
        <fullName evidence="8">3-isopropylmalate dehydrogenase</fullName>
        <ecNumber evidence="8">1.1.1.85</ecNumber>
    </submittedName>
</protein>